<organism evidence="1 2">
    <name type="scientific">Thelephora ganbajun</name>
    <name type="common">Ganba fungus</name>
    <dbReference type="NCBI Taxonomy" id="370292"/>
    <lineage>
        <taxon>Eukaryota</taxon>
        <taxon>Fungi</taxon>
        <taxon>Dikarya</taxon>
        <taxon>Basidiomycota</taxon>
        <taxon>Agaricomycotina</taxon>
        <taxon>Agaricomycetes</taxon>
        <taxon>Thelephorales</taxon>
        <taxon>Thelephoraceae</taxon>
        <taxon>Thelephora</taxon>
    </lineage>
</organism>
<reference evidence="1" key="2">
    <citation type="journal article" date="2020" name="Nat. Commun.">
        <title>Large-scale genome sequencing of mycorrhizal fungi provides insights into the early evolution of symbiotic traits.</title>
        <authorList>
            <person name="Miyauchi S."/>
            <person name="Kiss E."/>
            <person name="Kuo A."/>
            <person name="Drula E."/>
            <person name="Kohler A."/>
            <person name="Sanchez-Garcia M."/>
            <person name="Morin E."/>
            <person name="Andreopoulos B."/>
            <person name="Barry K.W."/>
            <person name="Bonito G."/>
            <person name="Buee M."/>
            <person name="Carver A."/>
            <person name="Chen C."/>
            <person name="Cichocki N."/>
            <person name="Clum A."/>
            <person name="Culley D."/>
            <person name="Crous P.W."/>
            <person name="Fauchery L."/>
            <person name="Girlanda M."/>
            <person name="Hayes R.D."/>
            <person name="Keri Z."/>
            <person name="LaButti K."/>
            <person name="Lipzen A."/>
            <person name="Lombard V."/>
            <person name="Magnuson J."/>
            <person name="Maillard F."/>
            <person name="Murat C."/>
            <person name="Nolan M."/>
            <person name="Ohm R.A."/>
            <person name="Pangilinan J."/>
            <person name="Pereira M.F."/>
            <person name="Perotto S."/>
            <person name="Peter M."/>
            <person name="Pfister S."/>
            <person name="Riley R."/>
            <person name="Sitrit Y."/>
            <person name="Stielow J.B."/>
            <person name="Szollosi G."/>
            <person name="Zifcakova L."/>
            <person name="Stursova M."/>
            <person name="Spatafora J.W."/>
            <person name="Tedersoo L."/>
            <person name="Vaario L.M."/>
            <person name="Yamada A."/>
            <person name="Yan M."/>
            <person name="Wang P."/>
            <person name="Xu J."/>
            <person name="Bruns T."/>
            <person name="Baldrian P."/>
            <person name="Vilgalys R."/>
            <person name="Dunand C."/>
            <person name="Henrissat B."/>
            <person name="Grigoriev I.V."/>
            <person name="Hibbett D."/>
            <person name="Nagy L.G."/>
            <person name="Martin F.M."/>
        </authorList>
    </citation>
    <scope>NUCLEOTIDE SEQUENCE</scope>
    <source>
        <strain evidence="1">P2</strain>
    </source>
</reference>
<name>A0ACB6ZRM8_THEGA</name>
<dbReference type="Proteomes" id="UP000886501">
    <property type="component" value="Unassembled WGS sequence"/>
</dbReference>
<accession>A0ACB6ZRM8</accession>
<evidence type="ECO:0000313" key="2">
    <source>
        <dbReference type="Proteomes" id="UP000886501"/>
    </source>
</evidence>
<evidence type="ECO:0000313" key="1">
    <source>
        <dbReference type="EMBL" id="KAF9652257.1"/>
    </source>
</evidence>
<keyword evidence="2" id="KW-1185">Reference proteome</keyword>
<proteinExistence type="predicted"/>
<dbReference type="EMBL" id="MU117969">
    <property type="protein sequence ID" value="KAF9652257.1"/>
    <property type="molecule type" value="Genomic_DNA"/>
</dbReference>
<protein>
    <submittedName>
        <fullName evidence="1">Uncharacterized protein</fullName>
    </submittedName>
</protein>
<comment type="caution">
    <text evidence="1">The sequence shown here is derived from an EMBL/GenBank/DDBJ whole genome shotgun (WGS) entry which is preliminary data.</text>
</comment>
<reference evidence="1" key="1">
    <citation type="submission" date="2019-10" db="EMBL/GenBank/DDBJ databases">
        <authorList>
            <consortium name="DOE Joint Genome Institute"/>
            <person name="Kuo A."/>
            <person name="Miyauchi S."/>
            <person name="Kiss E."/>
            <person name="Drula E."/>
            <person name="Kohler A."/>
            <person name="Sanchez-Garcia M."/>
            <person name="Andreopoulos B."/>
            <person name="Barry K.W."/>
            <person name="Bonito G."/>
            <person name="Buee M."/>
            <person name="Carver A."/>
            <person name="Chen C."/>
            <person name="Cichocki N."/>
            <person name="Clum A."/>
            <person name="Culley D."/>
            <person name="Crous P.W."/>
            <person name="Fauchery L."/>
            <person name="Girlanda M."/>
            <person name="Hayes R."/>
            <person name="Keri Z."/>
            <person name="Labutti K."/>
            <person name="Lipzen A."/>
            <person name="Lombard V."/>
            <person name="Magnuson J."/>
            <person name="Maillard F."/>
            <person name="Morin E."/>
            <person name="Murat C."/>
            <person name="Nolan M."/>
            <person name="Ohm R."/>
            <person name="Pangilinan J."/>
            <person name="Pereira M."/>
            <person name="Perotto S."/>
            <person name="Peter M."/>
            <person name="Riley R."/>
            <person name="Sitrit Y."/>
            <person name="Stielow B."/>
            <person name="Szollosi G."/>
            <person name="Zifcakova L."/>
            <person name="Stursova M."/>
            <person name="Spatafora J.W."/>
            <person name="Tedersoo L."/>
            <person name="Vaario L.-M."/>
            <person name="Yamada A."/>
            <person name="Yan M."/>
            <person name="Wang P."/>
            <person name="Xu J."/>
            <person name="Bruns T."/>
            <person name="Baldrian P."/>
            <person name="Vilgalys R."/>
            <person name="Henrissat B."/>
            <person name="Grigoriev I.V."/>
            <person name="Hibbett D."/>
            <person name="Nagy L.G."/>
            <person name="Martin F.M."/>
        </authorList>
    </citation>
    <scope>NUCLEOTIDE SEQUENCE</scope>
    <source>
        <strain evidence="1">P2</strain>
    </source>
</reference>
<sequence length="228" mass="25293">MGVASQTAIATFNRLRRPLPAIDGIVPTELFPLRNEVVNANKMRLNALKTEQQIYESRDTGTATEERRAAILKNMVAQRALEIKVDAQVMLIKNVDENLVNGSVGRVLGFYMISEVCGSGGEISSKGGNGFIRKVLLKDDGKTPVRRKVAERENEDVDVDVKPKPKSNSQESTEKFPLVEFRTPLGKEVVLVGRDEFKVEENDGTVTARRVQVCATSVYECEIAEKRV</sequence>
<gene>
    <name evidence="1" type="ORF">BDM02DRAFT_3109225</name>
</gene>